<organism evidence="12 13">
    <name type="scientific">Trichomonas vaginalis (strain ATCC PRA-98 / G3)</name>
    <dbReference type="NCBI Taxonomy" id="412133"/>
    <lineage>
        <taxon>Eukaryota</taxon>
        <taxon>Metamonada</taxon>
        <taxon>Parabasalia</taxon>
        <taxon>Trichomonadida</taxon>
        <taxon>Trichomonadidae</taxon>
        <taxon>Trichomonas</taxon>
    </lineage>
</organism>
<sequence>MSRFSNQGKNTLHMSLKRAAEPQSVQQLVNNFEKRLNSVKKELPNISNPSKRATIKKHLKDLNSLQVQIAPLMANAAPDVQDKYERLSGEYDDIKHDTERQIETLDQQAQQQAASHGAPPSGNVLQQSLIDDEAREVEYINRQSADIVEDMKALDEAASMLKEKIDEQHEVVVRVDNTIEDAHEEMVEGNKSLNVAQEHQKASSRCLYTILIIVIIFIVAVGLIVGLTIYFKNKNKKK</sequence>
<keyword evidence="7" id="KW-0175">Coiled coil</keyword>
<evidence type="ECO:0000256" key="6">
    <source>
        <dbReference type="ARBA" id="ARBA00023034"/>
    </source>
</evidence>
<feature type="domain" description="T-SNARE coiled-coil homology" evidence="11">
    <location>
        <begin position="170"/>
        <end position="221"/>
    </location>
</feature>
<dbReference type="GO" id="GO:0000149">
    <property type="term" value="F:SNARE binding"/>
    <property type="evidence" value="ECO:0000318"/>
    <property type="project" value="GO_Central"/>
</dbReference>
<dbReference type="KEGG" id="tva:4764846"/>
<evidence type="ECO:0000256" key="2">
    <source>
        <dbReference type="ARBA" id="ARBA00022448"/>
    </source>
</evidence>
<keyword evidence="5 10" id="KW-1133">Transmembrane helix</keyword>
<dbReference type="GO" id="GO:0005484">
    <property type="term" value="F:SNAP receptor activity"/>
    <property type="evidence" value="ECO:0000318"/>
    <property type="project" value="GO_Central"/>
</dbReference>
<dbReference type="GO" id="GO:0012505">
    <property type="term" value="C:endomembrane system"/>
    <property type="evidence" value="ECO:0000318"/>
    <property type="project" value="GO_Central"/>
</dbReference>
<dbReference type="InterPro" id="IPR000727">
    <property type="entry name" value="T_SNARE_dom"/>
</dbReference>
<keyword evidence="13" id="KW-1185">Reference proteome</keyword>
<keyword evidence="3 10" id="KW-0812">Transmembrane</keyword>
<dbReference type="RefSeq" id="XP_001319186.1">
    <property type="nucleotide sequence ID" value="XM_001319151.1"/>
</dbReference>
<accession>A2EK70</accession>
<comment type="subcellular location">
    <subcellularLocation>
        <location evidence="1">Golgi apparatus membrane</location>
        <topology evidence="1">Single-pass type IV membrane protein</topology>
    </subcellularLocation>
</comment>
<evidence type="ECO:0000256" key="3">
    <source>
        <dbReference type="ARBA" id="ARBA00022692"/>
    </source>
</evidence>
<feature type="transmembrane region" description="Helical" evidence="10">
    <location>
        <begin position="207"/>
        <end position="231"/>
    </location>
</feature>
<evidence type="ECO:0000256" key="5">
    <source>
        <dbReference type="ARBA" id="ARBA00022989"/>
    </source>
</evidence>
<evidence type="ECO:0000256" key="7">
    <source>
        <dbReference type="ARBA" id="ARBA00023054"/>
    </source>
</evidence>
<keyword evidence="2" id="KW-0813">Transport</keyword>
<dbReference type="InterPro" id="IPR045242">
    <property type="entry name" value="Syntaxin"/>
</dbReference>
<dbReference type="GO" id="GO:0006906">
    <property type="term" value="P:vesicle fusion"/>
    <property type="evidence" value="ECO:0000318"/>
    <property type="project" value="GO_Central"/>
</dbReference>
<dbReference type="STRING" id="5722.A2EK70"/>
<dbReference type="InParanoid" id="A2EK70"/>
<evidence type="ECO:0000256" key="4">
    <source>
        <dbReference type="ARBA" id="ARBA00022927"/>
    </source>
</evidence>
<dbReference type="GO" id="GO:0006886">
    <property type="term" value="P:intracellular protein transport"/>
    <property type="evidence" value="ECO:0000318"/>
    <property type="project" value="GO_Central"/>
</dbReference>
<evidence type="ECO:0000313" key="12">
    <source>
        <dbReference type="EMBL" id="EAY06963.1"/>
    </source>
</evidence>
<dbReference type="SUPFAM" id="SSF58038">
    <property type="entry name" value="SNARE fusion complex"/>
    <property type="match status" value="1"/>
</dbReference>
<dbReference type="PANTHER" id="PTHR19957">
    <property type="entry name" value="SYNTAXIN"/>
    <property type="match status" value="1"/>
</dbReference>
<reference evidence="12" key="2">
    <citation type="journal article" date="2007" name="Science">
        <title>Draft genome sequence of the sexually transmitted pathogen Trichomonas vaginalis.</title>
        <authorList>
            <person name="Carlton J.M."/>
            <person name="Hirt R.P."/>
            <person name="Silva J.C."/>
            <person name="Delcher A.L."/>
            <person name="Schatz M."/>
            <person name="Zhao Q."/>
            <person name="Wortman J.R."/>
            <person name="Bidwell S.L."/>
            <person name="Alsmark U.C.M."/>
            <person name="Besteiro S."/>
            <person name="Sicheritz-Ponten T."/>
            <person name="Noel C.J."/>
            <person name="Dacks J.B."/>
            <person name="Foster P.G."/>
            <person name="Simillion C."/>
            <person name="Van de Peer Y."/>
            <person name="Miranda-Saavedra D."/>
            <person name="Barton G.J."/>
            <person name="Westrop G.D."/>
            <person name="Mueller S."/>
            <person name="Dessi D."/>
            <person name="Fiori P.L."/>
            <person name="Ren Q."/>
            <person name="Paulsen I."/>
            <person name="Zhang H."/>
            <person name="Bastida-Corcuera F.D."/>
            <person name="Simoes-Barbosa A."/>
            <person name="Brown M.T."/>
            <person name="Hayes R.D."/>
            <person name="Mukherjee M."/>
            <person name="Okumura C.Y."/>
            <person name="Schneider R."/>
            <person name="Smith A.J."/>
            <person name="Vanacova S."/>
            <person name="Villalvazo M."/>
            <person name="Haas B.J."/>
            <person name="Pertea M."/>
            <person name="Feldblyum T.V."/>
            <person name="Utterback T.R."/>
            <person name="Shu C.L."/>
            <person name="Osoegawa K."/>
            <person name="de Jong P.J."/>
            <person name="Hrdy I."/>
            <person name="Horvathova L."/>
            <person name="Zubacova Z."/>
            <person name="Dolezal P."/>
            <person name="Malik S.B."/>
            <person name="Logsdon J.M. Jr."/>
            <person name="Henze K."/>
            <person name="Gupta A."/>
            <person name="Wang C.C."/>
            <person name="Dunne R.L."/>
            <person name="Upcroft J.A."/>
            <person name="Upcroft P."/>
            <person name="White O."/>
            <person name="Salzberg S.L."/>
            <person name="Tang P."/>
            <person name="Chiu C.-H."/>
            <person name="Lee Y.-S."/>
            <person name="Embley T.M."/>
            <person name="Coombs G.H."/>
            <person name="Mottram J.C."/>
            <person name="Tachezy J."/>
            <person name="Fraser-Liggett C.M."/>
            <person name="Johnson P.J."/>
        </authorList>
    </citation>
    <scope>NUCLEOTIDE SEQUENCE [LARGE SCALE GENOMIC DNA]</scope>
    <source>
        <strain evidence="12">G3</strain>
    </source>
</reference>
<dbReference type="AlphaFoldDB" id="A2EK70"/>
<dbReference type="GO" id="GO:0000139">
    <property type="term" value="C:Golgi membrane"/>
    <property type="evidence" value="ECO:0007669"/>
    <property type="project" value="UniProtKB-SubCell"/>
</dbReference>
<gene>
    <name evidence="12" type="ORF">TVAG_100030</name>
</gene>
<keyword evidence="4" id="KW-0653">Protein transport</keyword>
<dbReference type="Proteomes" id="UP000001542">
    <property type="component" value="Unassembled WGS sequence"/>
</dbReference>
<evidence type="ECO:0000256" key="8">
    <source>
        <dbReference type="ARBA" id="ARBA00023136"/>
    </source>
</evidence>
<dbReference type="PANTHER" id="PTHR19957:SF83">
    <property type="entry name" value="SYNTAXIN-16"/>
    <property type="match status" value="1"/>
</dbReference>
<name>A2EK70_TRIV3</name>
<dbReference type="GO" id="GO:0031201">
    <property type="term" value="C:SNARE complex"/>
    <property type="evidence" value="ECO:0000318"/>
    <property type="project" value="GO_Central"/>
</dbReference>
<dbReference type="GO" id="GO:0048278">
    <property type="term" value="P:vesicle docking"/>
    <property type="evidence" value="ECO:0000318"/>
    <property type="project" value="GO_Central"/>
</dbReference>
<dbReference type="SMR" id="A2EK70"/>
<evidence type="ECO:0000259" key="11">
    <source>
        <dbReference type="Pfam" id="PF05739"/>
    </source>
</evidence>
<protein>
    <recommendedName>
        <fullName evidence="11">t-SNARE coiled-coil homology domain-containing protein</fullName>
    </recommendedName>
</protein>
<dbReference type="VEuPathDB" id="TrichDB:TVAG_100030"/>
<dbReference type="VEuPathDB" id="TrichDB:TVAGG3_0838460"/>
<dbReference type="OrthoDB" id="10570956at2759"/>
<evidence type="ECO:0000256" key="9">
    <source>
        <dbReference type="SAM" id="MobiDB-lite"/>
    </source>
</evidence>
<keyword evidence="6" id="KW-0333">Golgi apparatus</keyword>
<dbReference type="EMBL" id="DS113411">
    <property type="protein sequence ID" value="EAY06963.1"/>
    <property type="molecule type" value="Genomic_DNA"/>
</dbReference>
<dbReference type="Pfam" id="PF05739">
    <property type="entry name" value="SNARE"/>
    <property type="match status" value="1"/>
</dbReference>
<dbReference type="Gene3D" id="1.20.5.110">
    <property type="match status" value="1"/>
</dbReference>
<keyword evidence="8 10" id="KW-0472">Membrane</keyword>
<proteinExistence type="predicted"/>
<evidence type="ECO:0000256" key="10">
    <source>
        <dbReference type="SAM" id="Phobius"/>
    </source>
</evidence>
<evidence type="ECO:0000256" key="1">
    <source>
        <dbReference type="ARBA" id="ARBA00004409"/>
    </source>
</evidence>
<reference evidence="12" key="1">
    <citation type="submission" date="2006-10" db="EMBL/GenBank/DDBJ databases">
        <authorList>
            <person name="Amadeo P."/>
            <person name="Zhao Q."/>
            <person name="Wortman J."/>
            <person name="Fraser-Liggett C."/>
            <person name="Carlton J."/>
        </authorList>
    </citation>
    <scope>NUCLEOTIDE SEQUENCE</scope>
    <source>
        <strain evidence="12">G3</strain>
    </source>
</reference>
<evidence type="ECO:0000313" key="13">
    <source>
        <dbReference type="Proteomes" id="UP000001542"/>
    </source>
</evidence>
<feature type="region of interest" description="Disordered" evidence="9">
    <location>
        <begin position="105"/>
        <end position="124"/>
    </location>
</feature>
<dbReference type="FunFam" id="1.20.5.110:FF:000175">
    <property type="entry name" value="Syntaxin-related protein, putative"/>
    <property type="match status" value="1"/>
</dbReference>